<dbReference type="GO" id="GO:0008061">
    <property type="term" value="F:chitin binding"/>
    <property type="evidence" value="ECO:0007669"/>
    <property type="project" value="UniProtKB-KW"/>
</dbReference>
<dbReference type="PROSITE" id="PS50940">
    <property type="entry name" value="CHIT_BIND_II"/>
    <property type="match status" value="3"/>
</dbReference>
<dbReference type="PANTHER" id="PTHR23301">
    <property type="entry name" value="CHITIN BINDING PERITROPHIN-A"/>
    <property type="match status" value="1"/>
</dbReference>
<name>A0A194RDP2_PAPMA</name>
<dbReference type="InterPro" id="IPR051940">
    <property type="entry name" value="Chitin_bind-dev_reg"/>
</dbReference>
<feature type="domain" description="Chitin-binding type-2" evidence="7">
    <location>
        <begin position="151"/>
        <end position="219"/>
    </location>
</feature>
<evidence type="ECO:0000256" key="5">
    <source>
        <dbReference type="ARBA" id="ARBA00023180"/>
    </source>
</evidence>
<evidence type="ECO:0000256" key="4">
    <source>
        <dbReference type="ARBA" id="ARBA00023157"/>
    </source>
</evidence>
<dbReference type="AlphaFoldDB" id="A0A194RDP2"/>
<evidence type="ECO:0000313" key="9">
    <source>
        <dbReference type="Proteomes" id="UP000053240"/>
    </source>
</evidence>
<sequence>MFIFVCIAALAVAVSGDSGYCGNKNEYVKMAGSCDSFYECIESNEFERTCPDGLYFNPEAQWPQYPCGYPGDVECSDGVPQPARSSEECPHEYGFFESPLATSTDCGKYRRCVAGVAFEEECAPGLAFNPAKGICDWPSEVASCNAEAFIGYSCPPGSVDQYGYDITENFGLPGKCYSFIACHRGNARLVSCDLGFKFDTSVNRCVNSDLVRTDFQCEERHA</sequence>
<keyword evidence="9" id="KW-1185">Reference proteome</keyword>
<accession>A0A194RDP2</accession>
<evidence type="ECO:0000313" key="8">
    <source>
        <dbReference type="EMBL" id="KPJ15574.1"/>
    </source>
</evidence>
<proteinExistence type="predicted"/>
<keyword evidence="5" id="KW-0325">Glycoprotein</keyword>
<dbReference type="PANTHER" id="PTHR23301:SF98">
    <property type="entry name" value="CHITIN-BINDING TYPE-2 DOMAIN-CONTAINING PROTEIN-RELATED"/>
    <property type="match status" value="1"/>
</dbReference>
<dbReference type="InterPro" id="IPR036508">
    <property type="entry name" value="Chitin-bd_dom_sf"/>
</dbReference>
<dbReference type="STRING" id="76193.A0A194RDP2"/>
<feature type="domain" description="Chitin-binding type-2" evidence="7">
    <location>
        <begin position="86"/>
        <end position="146"/>
    </location>
</feature>
<evidence type="ECO:0000256" key="6">
    <source>
        <dbReference type="SAM" id="SignalP"/>
    </source>
</evidence>
<dbReference type="InterPro" id="IPR002557">
    <property type="entry name" value="Chitin-bd_dom"/>
</dbReference>
<dbReference type="EMBL" id="KQ460367">
    <property type="protein sequence ID" value="KPJ15574.1"/>
    <property type="molecule type" value="Genomic_DNA"/>
</dbReference>
<organism evidence="8 9">
    <name type="scientific">Papilio machaon</name>
    <name type="common">Old World swallowtail butterfly</name>
    <dbReference type="NCBI Taxonomy" id="76193"/>
    <lineage>
        <taxon>Eukaryota</taxon>
        <taxon>Metazoa</taxon>
        <taxon>Ecdysozoa</taxon>
        <taxon>Arthropoda</taxon>
        <taxon>Hexapoda</taxon>
        <taxon>Insecta</taxon>
        <taxon>Pterygota</taxon>
        <taxon>Neoptera</taxon>
        <taxon>Endopterygota</taxon>
        <taxon>Lepidoptera</taxon>
        <taxon>Glossata</taxon>
        <taxon>Ditrysia</taxon>
        <taxon>Papilionoidea</taxon>
        <taxon>Papilionidae</taxon>
        <taxon>Papilioninae</taxon>
        <taxon>Papilio</taxon>
    </lineage>
</organism>
<dbReference type="SMART" id="SM00494">
    <property type="entry name" value="ChtBD2"/>
    <property type="match status" value="3"/>
</dbReference>
<feature type="domain" description="Chitin-binding type-2" evidence="7">
    <location>
        <begin position="18"/>
        <end position="77"/>
    </location>
</feature>
<dbReference type="InParanoid" id="A0A194RDP2"/>
<gene>
    <name evidence="8" type="ORF">RR48_09503</name>
</gene>
<dbReference type="Gene3D" id="2.170.140.10">
    <property type="entry name" value="Chitin binding domain"/>
    <property type="match status" value="2"/>
</dbReference>
<evidence type="ECO:0000256" key="3">
    <source>
        <dbReference type="ARBA" id="ARBA00022737"/>
    </source>
</evidence>
<dbReference type="Pfam" id="PF01607">
    <property type="entry name" value="CBM_14"/>
    <property type="match status" value="3"/>
</dbReference>
<dbReference type="GO" id="GO:0005576">
    <property type="term" value="C:extracellular region"/>
    <property type="evidence" value="ECO:0007669"/>
    <property type="project" value="InterPro"/>
</dbReference>
<keyword evidence="3" id="KW-0677">Repeat</keyword>
<dbReference type="OrthoDB" id="6020543at2759"/>
<evidence type="ECO:0000256" key="1">
    <source>
        <dbReference type="ARBA" id="ARBA00022669"/>
    </source>
</evidence>
<dbReference type="Proteomes" id="UP000053240">
    <property type="component" value="Unassembled WGS sequence"/>
</dbReference>
<protein>
    <submittedName>
        <fullName evidence="8">Peritrophin-1</fullName>
    </submittedName>
</protein>
<keyword evidence="1" id="KW-0147">Chitin-binding</keyword>
<reference evidence="8 9" key="1">
    <citation type="journal article" date="2015" name="Nat. Commun.">
        <title>Outbred genome sequencing and CRISPR/Cas9 gene editing in butterflies.</title>
        <authorList>
            <person name="Li X."/>
            <person name="Fan D."/>
            <person name="Zhang W."/>
            <person name="Liu G."/>
            <person name="Zhang L."/>
            <person name="Zhao L."/>
            <person name="Fang X."/>
            <person name="Chen L."/>
            <person name="Dong Y."/>
            <person name="Chen Y."/>
            <person name="Ding Y."/>
            <person name="Zhao R."/>
            <person name="Feng M."/>
            <person name="Zhu Y."/>
            <person name="Feng Y."/>
            <person name="Jiang X."/>
            <person name="Zhu D."/>
            <person name="Xiang H."/>
            <person name="Feng X."/>
            <person name="Li S."/>
            <person name="Wang J."/>
            <person name="Zhang G."/>
            <person name="Kronforst M.R."/>
            <person name="Wang W."/>
        </authorList>
    </citation>
    <scope>NUCLEOTIDE SEQUENCE [LARGE SCALE GENOMIC DNA]</scope>
    <source>
        <strain evidence="8">Ya'a_city_454_Pm</strain>
        <tissue evidence="8">Whole body</tissue>
    </source>
</reference>
<evidence type="ECO:0000259" key="7">
    <source>
        <dbReference type="PROSITE" id="PS50940"/>
    </source>
</evidence>
<keyword evidence="2 6" id="KW-0732">Signal</keyword>
<feature type="chain" id="PRO_5008265115" evidence="6">
    <location>
        <begin position="17"/>
        <end position="222"/>
    </location>
</feature>
<keyword evidence="4" id="KW-1015">Disulfide bond</keyword>
<dbReference type="KEGG" id="pmac:106710322"/>
<evidence type="ECO:0000256" key="2">
    <source>
        <dbReference type="ARBA" id="ARBA00022729"/>
    </source>
</evidence>
<feature type="signal peptide" evidence="6">
    <location>
        <begin position="1"/>
        <end position="16"/>
    </location>
</feature>
<dbReference type="SUPFAM" id="SSF57625">
    <property type="entry name" value="Invertebrate chitin-binding proteins"/>
    <property type="match status" value="3"/>
</dbReference>